<organism evidence="4 5">
    <name type="scientific">Pseudopedobacter saltans</name>
    <dbReference type="NCBI Taxonomy" id="151895"/>
    <lineage>
        <taxon>Bacteria</taxon>
        <taxon>Pseudomonadati</taxon>
        <taxon>Bacteroidota</taxon>
        <taxon>Sphingobacteriia</taxon>
        <taxon>Sphingobacteriales</taxon>
        <taxon>Sphingobacteriaceae</taxon>
        <taxon>Pseudopedobacter</taxon>
    </lineage>
</organism>
<proteinExistence type="predicted"/>
<keyword evidence="2" id="KW-0808">Transferase</keyword>
<evidence type="ECO:0000256" key="2">
    <source>
        <dbReference type="ARBA" id="ARBA00022679"/>
    </source>
</evidence>
<dbReference type="AlphaFoldDB" id="A0A2W5F4Z7"/>
<dbReference type="GO" id="GO:0003723">
    <property type="term" value="F:RNA binding"/>
    <property type="evidence" value="ECO:0007669"/>
    <property type="project" value="InterPro"/>
</dbReference>
<evidence type="ECO:0000313" key="4">
    <source>
        <dbReference type="EMBL" id="PZP48680.1"/>
    </source>
</evidence>
<reference evidence="4 5" key="1">
    <citation type="submission" date="2017-11" db="EMBL/GenBank/DDBJ databases">
        <title>Infants hospitalized years apart are colonized by the same room-sourced microbial strains.</title>
        <authorList>
            <person name="Brooks B."/>
            <person name="Olm M.R."/>
            <person name="Firek B.A."/>
            <person name="Baker R."/>
            <person name="Thomas B.C."/>
            <person name="Morowitz M.J."/>
            <person name="Banfield J.F."/>
        </authorList>
    </citation>
    <scope>NUCLEOTIDE SEQUENCE [LARGE SCALE GENOMIC DNA]</scope>
    <source>
        <strain evidence="4">S2_009_000_R2_76</strain>
    </source>
</reference>
<comment type="caution">
    <text evidence="4">The sequence shown here is derived from an EMBL/GenBank/DDBJ whole genome shotgun (WGS) entry which is preliminary data.</text>
</comment>
<dbReference type="InterPro" id="IPR029028">
    <property type="entry name" value="Alpha/beta_knot_MTases"/>
</dbReference>
<evidence type="ECO:0000256" key="1">
    <source>
        <dbReference type="ARBA" id="ARBA00022603"/>
    </source>
</evidence>
<sequence>MGGIFRVNTYYTDLEPYLQSTKLPIYGALLDGENIYELVDKSKGILVIGNESKGIRSTIQNFIQKPITIPRIGQAESLNAAVATGIIVGQLTL</sequence>
<dbReference type="GO" id="GO:0006396">
    <property type="term" value="P:RNA processing"/>
    <property type="evidence" value="ECO:0007669"/>
    <property type="project" value="InterPro"/>
</dbReference>
<dbReference type="Pfam" id="PF00588">
    <property type="entry name" value="SpoU_methylase"/>
    <property type="match status" value="1"/>
</dbReference>
<accession>A0A2W5F4Z7</accession>
<dbReference type="Gene3D" id="3.40.1280.10">
    <property type="match status" value="1"/>
</dbReference>
<dbReference type="InterPro" id="IPR029026">
    <property type="entry name" value="tRNA_m1G_MTases_N"/>
</dbReference>
<dbReference type="Proteomes" id="UP000249645">
    <property type="component" value="Unassembled WGS sequence"/>
</dbReference>
<dbReference type="GO" id="GO:0008173">
    <property type="term" value="F:RNA methyltransferase activity"/>
    <property type="evidence" value="ECO:0007669"/>
    <property type="project" value="InterPro"/>
</dbReference>
<evidence type="ECO:0000313" key="5">
    <source>
        <dbReference type="Proteomes" id="UP000249645"/>
    </source>
</evidence>
<dbReference type="InterPro" id="IPR001537">
    <property type="entry name" value="SpoU_MeTrfase"/>
</dbReference>
<dbReference type="GO" id="GO:0032259">
    <property type="term" value="P:methylation"/>
    <property type="evidence" value="ECO:0007669"/>
    <property type="project" value="UniProtKB-KW"/>
</dbReference>
<dbReference type="EMBL" id="QFOI01000153">
    <property type="protein sequence ID" value="PZP48680.1"/>
    <property type="molecule type" value="Genomic_DNA"/>
</dbReference>
<evidence type="ECO:0000259" key="3">
    <source>
        <dbReference type="Pfam" id="PF00588"/>
    </source>
</evidence>
<feature type="domain" description="tRNA/rRNA methyltransferase SpoU type" evidence="3">
    <location>
        <begin position="1"/>
        <end position="88"/>
    </location>
</feature>
<protein>
    <recommendedName>
        <fullName evidence="3">tRNA/rRNA methyltransferase SpoU type domain-containing protein</fullName>
    </recommendedName>
</protein>
<gene>
    <name evidence="4" type="ORF">DI598_09670</name>
</gene>
<name>A0A2W5F4Z7_9SPHI</name>
<dbReference type="SUPFAM" id="SSF75217">
    <property type="entry name" value="alpha/beta knot"/>
    <property type="match status" value="1"/>
</dbReference>
<keyword evidence="1" id="KW-0489">Methyltransferase</keyword>